<proteinExistence type="predicted"/>
<accession>A0ABR2J7T7</accession>
<protein>
    <submittedName>
        <fullName evidence="2">Mmc protein</fullName>
    </submittedName>
</protein>
<gene>
    <name evidence="2" type="ORF">PGQ11_004373</name>
</gene>
<sequence>MQYSFALAALAAVGAQAAYQVEAPPAAAASSSSAVVASSSATEAYPVASKSSSAAVSSSAPVSKSTPAATYPVVATANGTTISSQVVKYTTEVVNQYTTYCPGPTQITYGTKTYTVTAPTTLTISDCPCTISKPVFTTSAVKCSGATCTGAPAVPTSGAPVPPPTYGNATVPGVPVVPGKPTTLAPAPTGGYPTKATTPGAPVPTAGAGKVAFGGLLAAAAAVFAL</sequence>
<evidence type="ECO:0000256" key="1">
    <source>
        <dbReference type="SAM" id="SignalP"/>
    </source>
</evidence>
<keyword evidence="3" id="KW-1185">Reference proteome</keyword>
<dbReference type="Proteomes" id="UP001390339">
    <property type="component" value="Unassembled WGS sequence"/>
</dbReference>
<name>A0ABR2J7T7_9PEZI</name>
<feature type="signal peptide" evidence="1">
    <location>
        <begin position="1"/>
        <end position="17"/>
    </location>
</feature>
<reference evidence="2 3" key="1">
    <citation type="journal article" date="2024" name="IMA Fungus">
        <title>Apiospora arundinis, a panoply of carbohydrate-active enzymes and secondary metabolites.</title>
        <authorList>
            <person name="Sorensen T."/>
            <person name="Petersen C."/>
            <person name="Muurmann A.T."/>
            <person name="Christiansen J.V."/>
            <person name="Brundto M.L."/>
            <person name="Overgaard C.K."/>
            <person name="Boysen A.T."/>
            <person name="Wollenberg R.D."/>
            <person name="Larsen T.O."/>
            <person name="Sorensen J.L."/>
            <person name="Nielsen K.L."/>
            <person name="Sondergaard T.E."/>
        </authorList>
    </citation>
    <scope>NUCLEOTIDE SEQUENCE [LARGE SCALE GENOMIC DNA]</scope>
    <source>
        <strain evidence="2 3">AAU 773</strain>
    </source>
</reference>
<evidence type="ECO:0000313" key="3">
    <source>
        <dbReference type="Proteomes" id="UP001390339"/>
    </source>
</evidence>
<dbReference type="InterPro" id="IPR038843">
    <property type="entry name" value="Sed1/Spi1"/>
</dbReference>
<feature type="chain" id="PRO_5046420517" evidence="1">
    <location>
        <begin position="18"/>
        <end position="226"/>
    </location>
</feature>
<dbReference type="PANTHER" id="PTHR35523">
    <property type="entry name" value="CELL WALL PROTEIN SED1"/>
    <property type="match status" value="1"/>
</dbReference>
<dbReference type="EMBL" id="JAPCWZ010000003">
    <property type="protein sequence ID" value="KAK8873859.1"/>
    <property type="molecule type" value="Genomic_DNA"/>
</dbReference>
<organism evidence="2 3">
    <name type="scientific">Apiospora arundinis</name>
    <dbReference type="NCBI Taxonomy" id="335852"/>
    <lineage>
        <taxon>Eukaryota</taxon>
        <taxon>Fungi</taxon>
        <taxon>Dikarya</taxon>
        <taxon>Ascomycota</taxon>
        <taxon>Pezizomycotina</taxon>
        <taxon>Sordariomycetes</taxon>
        <taxon>Xylariomycetidae</taxon>
        <taxon>Amphisphaeriales</taxon>
        <taxon>Apiosporaceae</taxon>
        <taxon>Apiospora</taxon>
    </lineage>
</organism>
<evidence type="ECO:0000313" key="2">
    <source>
        <dbReference type="EMBL" id="KAK8873859.1"/>
    </source>
</evidence>
<keyword evidence="1" id="KW-0732">Signal</keyword>
<dbReference type="PANTHER" id="PTHR35523:SF1">
    <property type="entry name" value="CELL WALL PROTEIN SED1"/>
    <property type="match status" value="1"/>
</dbReference>
<comment type="caution">
    <text evidence="2">The sequence shown here is derived from an EMBL/GenBank/DDBJ whole genome shotgun (WGS) entry which is preliminary data.</text>
</comment>